<sequence>MQVKTTAAASAADNAGWPLAFTSPSVDEVAALSYGELALAVRCSEMPTDRPQGVKEDPLAYAIDGLARMGVVAIRRLEEQSQALVNRKHFGPDRPAKRTAAVEHNRLWGDARRFDRSHSMAGRLWHALADRRAGIAAAV</sequence>
<proteinExistence type="predicted"/>
<dbReference type="RefSeq" id="WP_139128888.1">
    <property type="nucleotide sequence ID" value="NZ_FMHT01000003.1"/>
</dbReference>
<dbReference type="AlphaFoldDB" id="A0A1C6S048"/>
<dbReference type="EMBL" id="FMHT01000003">
    <property type="protein sequence ID" value="SCL22837.1"/>
    <property type="molecule type" value="Genomic_DNA"/>
</dbReference>
<organism evidence="1 2">
    <name type="scientific">Micromonospora nigra</name>
    <dbReference type="NCBI Taxonomy" id="145857"/>
    <lineage>
        <taxon>Bacteria</taxon>
        <taxon>Bacillati</taxon>
        <taxon>Actinomycetota</taxon>
        <taxon>Actinomycetes</taxon>
        <taxon>Micromonosporales</taxon>
        <taxon>Micromonosporaceae</taxon>
        <taxon>Micromonospora</taxon>
    </lineage>
</organism>
<gene>
    <name evidence="1" type="ORF">GA0070616_2614</name>
</gene>
<evidence type="ECO:0000313" key="1">
    <source>
        <dbReference type="EMBL" id="SCL22837.1"/>
    </source>
</evidence>
<dbReference type="STRING" id="145857.GA0070616_2614"/>
<protein>
    <submittedName>
        <fullName evidence="1">Uncharacterized protein</fullName>
    </submittedName>
</protein>
<keyword evidence="2" id="KW-1185">Reference proteome</keyword>
<accession>A0A1C6S048</accession>
<dbReference type="Proteomes" id="UP000199699">
    <property type="component" value="Unassembled WGS sequence"/>
</dbReference>
<evidence type="ECO:0000313" key="2">
    <source>
        <dbReference type="Proteomes" id="UP000199699"/>
    </source>
</evidence>
<reference evidence="1 2" key="1">
    <citation type="submission" date="2016-06" db="EMBL/GenBank/DDBJ databases">
        <authorList>
            <person name="Kjaerup R.B."/>
            <person name="Dalgaard T.S."/>
            <person name="Juul-Madsen H.R."/>
        </authorList>
    </citation>
    <scope>NUCLEOTIDE SEQUENCE [LARGE SCALE GENOMIC DNA]</scope>
    <source>
        <strain evidence="1 2">DSM 43818</strain>
    </source>
</reference>
<name>A0A1C6S048_9ACTN</name>